<evidence type="ECO:0000259" key="2">
    <source>
        <dbReference type="PROSITE" id="PS50263"/>
    </source>
</evidence>
<dbReference type="AlphaFoldDB" id="A0A0E3P316"/>
<dbReference type="InterPro" id="IPR003010">
    <property type="entry name" value="C-N_Hydrolase"/>
</dbReference>
<dbReference type="PANTHER" id="PTHR23088:SF27">
    <property type="entry name" value="DEAMINATED GLUTATHIONE AMIDASE"/>
    <property type="match status" value="1"/>
</dbReference>
<protein>
    <submittedName>
        <fullName evidence="3">Carbon-nitrogen hydrolase</fullName>
    </submittedName>
</protein>
<dbReference type="GeneID" id="24860007"/>
<dbReference type="Proteomes" id="UP000033111">
    <property type="component" value="Chromosome"/>
</dbReference>
<dbReference type="SUPFAM" id="SSF56317">
    <property type="entry name" value="Carbon-nitrogen hydrolase"/>
    <property type="match status" value="1"/>
</dbReference>
<dbReference type="HOGENOM" id="CLU_030130_3_1_2"/>
<dbReference type="GO" id="GO:0016787">
    <property type="term" value="F:hydrolase activity"/>
    <property type="evidence" value="ECO:0007669"/>
    <property type="project" value="UniProtKB-KW"/>
</dbReference>
<dbReference type="Gene3D" id="3.60.110.10">
    <property type="entry name" value="Carbon-nitrogen hydrolase"/>
    <property type="match status" value="1"/>
</dbReference>
<proteinExistence type="predicted"/>
<feature type="region of interest" description="Disordered" evidence="1">
    <location>
        <begin position="89"/>
        <end position="120"/>
    </location>
</feature>
<dbReference type="OrthoDB" id="41015at2157"/>
<dbReference type="EMBL" id="CP009506">
    <property type="protein sequence ID" value="AKB27927.1"/>
    <property type="molecule type" value="Genomic_DNA"/>
</dbReference>
<dbReference type="RefSeq" id="WP_048170933.1">
    <property type="nucleotide sequence ID" value="NZ_CP009506.1"/>
</dbReference>
<evidence type="ECO:0000256" key="1">
    <source>
        <dbReference type="SAM" id="MobiDB-lite"/>
    </source>
</evidence>
<name>A0A0E3P316_9EURY</name>
<gene>
    <name evidence="3" type="ORF">MSSIT_1208</name>
</gene>
<dbReference type="PANTHER" id="PTHR23088">
    <property type="entry name" value="NITRILASE-RELATED"/>
    <property type="match status" value="1"/>
</dbReference>
<dbReference type="PROSITE" id="PS50263">
    <property type="entry name" value="CN_HYDROLASE"/>
    <property type="match status" value="1"/>
</dbReference>
<dbReference type="PATRIC" id="fig|1434120.4.peg.1537"/>
<accession>A0A0E3P316</accession>
<evidence type="ECO:0000313" key="4">
    <source>
        <dbReference type="Proteomes" id="UP000033111"/>
    </source>
</evidence>
<dbReference type="Pfam" id="PF00795">
    <property type="entry name" value="CN_hydrolase"/>
    <property type="match status" value="2"/>
</dbReference>
<keyword evidence="4" id="KW-1185">Reference proteome</keyword>
<dbReference type="InterPro" id="IPR036526">
    <property type="entry name" value="C-N_Hydrolase_sf"/>
</dbReference>
<organism evidence="3 4">
    <name type="scientific">Methanosarcina siciliae T4/M</name>
    <dbReference type="NCBI Taxonomy" id="1434120"/>
    <lineage>
        <taxon>Archaea</taxon>
        <taxon>Methanobacteriati</taxon>
        <taxon>Methanobacteriota</taxon>
        <taxon>Stenosarchaea group</taxon>
        <taxon>Methanomicrobia</taxon>
        <taxon>Methanosarcinales</taxon>
        <taxon>Methanosarcinaceae</taxon>
        <taxon>Methanosarcina</taxon>
    </lineage>
</organism>
<keyword evidence="3" id="KW-0378">Hydrolase</keyword>
<feature type="domain" description="CN hydrolase" evidence="2">
    <location>
        <begin position="1"/>
        <end position="285"/>
    </location>
</feature>
<dbReference type="KEGG" id="msw:MSSIT_1208"/>
<sequence>MKVACIQMDVLQCKKQENLEKALYLGLKAVKKGAELIVFPEVFSTGFCYEDLNHAAESLPSPTLENLACFSEANDCIILGSFIQKDNRETCTESDGDGGKDKGRDGGKKGSKKGEKGFSGKETEIPESKVFTERKNSTLYYNLGFCFESGAFAGTYRKTHPFKAENDYFSKGSSIEPISLKKQNLKIGFEICYELRFPEVARKLSLSGADLLVTTAAFPNPRADHWKTLAKARAIENQIPHVACNRVGSAPDCTYFGNSMIIDAWGEVKAEAGSKECAIVCDLDLAGKEEIRKVIPIFGDRRIELYSDN</sequence>
<evidence type="ECO:0000313" key="3">
    <source>
        <dbReference type="EMBL" id="AKB27927.1"/>
    </source>
</evidence>
<reference evidence="3 4" key="1">
    <citation type="submission" date="2014-07" db="EMBL/GenBank/DDBJ databases">
        <title>Methanogenic archaea and the global carbon cycle.</title>
        <authorList>
            <person name="Henriksen J.R."/>
            <person name="Luke J."/>
            <person name="Reinhart S."/>
            <person name="Benedict M.N."/>
            <person name="Youngblut N.D."/>
            <person name="Metcalf M.E."/>
            <person name="Whitaker R.J."/>
            <person name="Metcalf W.W."/>
        </authorList>
    </citation>
    <scope>NUCLEOTIDE SEQUENCE [LARGE SCALE GENOMIC DNA]</scope>
    <source>
        <strain evidence="3 4">T4/M</strain>
    </source>
</reference>